<evidence type="ECO:0000256" key="2">
    <source>
        <dbReference type="SAM" id="Phobius"/>
    </source>
</evidence>
<feature type="transmembrane region" description="Helical" evidence="2">
    <location>
        <begin position="125"/>
        <end position="145"/>
    </location>
</feature>
<feature type="region of interest" description="Disordered" evidence="1">
    <location>
        <begin position="29"/>
        <end position="58"/>
    </location>
</feature>
<evidence type="ECO:0000313" key="4">
    <source>
        <dbReference type="Proteomes" id="UP000887013"/>
    </source>
</evidence>
<keyword evidence="2" id="KW-1133">Transmembrane helix</keyword>
<dbReference type="AlphaFoldDB" id="A0A8X6TSX0"/>
<feature type="compositionally biased region" description="Basic and acidic residues" evidence="1">
    <location>
        <begin position="36"/>
        <end position="52"/>
    </location>
</feature>
<accession>A0A8X6TSX0</accession>
<proteinExistence type="predicted"/>
<organism evidence="3 4">
    <name type="scientific">Nephila pilipes</name>
    <name type="common">Giant wood spider</name>
    <name type="synonym">Nephila maculata</name>
    <dbReference type="NCBI Taxonomy" id="299642"/>
    <lineage>
        <taxon>Eukaryota</taxon>
        <taxon>Metazoa</taxon>
        <taxon>Ecdysozoa</taxon>
        <taxon>Arthropoda</taxon>
        <taxon>Chelicerata</taxon>
        <taxon>Arachnida</taxon>
        <taxon>Araneae</taxon>
        <taxon>Araneomorphae</taxon>
        <taxon>Entelegynae</taxon>
        <taxon>Araneoidea</taxon>
        <taxon>Nephilidae</taxon>
        <taxon>Nephila</taxon>
    </lineage>
</organism>
<gene>
    <name evidence="3" type="ORF">NPIL_59731</name>
</gene>
<sequence length="201" mass="21863">MLAFHLFTDDSSPLESSIEEEPGALSVLETSMESNHSCDESNLKMPVSEDAKSTYSSNDVEGLVDVPEDSVNDDSGSSTSSASSAKRVKSYLVFAILIFIVVLAYTNICMGLIYWKQCNMDTTALILTGICGLVGVFPRVITTIFSRFFKRRYKFTVLTCAAYSLGGPMVALGTLDNFCGRSSLEVIVSDSKPAVFIQSRI</sequence>
<keyword evidence="4" id="KW-1185">Reference proteome</keyword>
<feature type="region of interest" description="Disordered" evidence="1">
    <location>
        <begin position="1"/>
        <end position="20"/>
    </location>
</feature>
<dbReference type="Proteomes" id="UP000887013">
    <property type="component" value="Unassembled WGS sequence"/>
</dbReference>
<protein>
    <submittedName>
        <fullName evidence="3">Uncharacterized protein</fullName>
    </submittedName>
</protein>
<feature type="transmembrane region" description="Helical" evidence="2">
    <location>
        <begin position="91"/>
        <end position="113"/>
    </location>
</feature>
<reference evidence="3" key="1">
    <citation type="submission" date="2020-08" db="EMBL/GenBank/DDBJ databases">
        <title>Multicomponent nature underlies the extraordinary mechanical properties of spider dragline silk.</title>
        <authorList>
            <person name="Kono N."/>
            <person name="Nakamura H."/>
            <person name="Mori M."/>
            <person name="Yoshida Y."/>
            <person name="Ohtoshi R."/>
            <person name="Malay A.D."/>
            <person name="Moran D.A.P."/>
            <person name="Tomita M."/>
            <person name="Numata K."/>
            <person name="Arakawa K."/>
        </authorList>
    </citation>
    <scope>NUCLEOTIDE SEQUENCE</scope>
</reference>
<keyword evidence="2" id="KW-0812">Transmembrane</keyword>
<keyword evidence="2" id="KW-0472">Membrane</keyword>
<name>A0A8X6TSX0_NEPPI</name>
<evidence type="ECO:0000313" key="3">
    <source>
        <dbReference type="EMBL" id="GFT43417.1"/>
    </source>
</evidence>
<comment type="caution">
    <text evidence="3">The sequence shown here is derived from an EMBL/GenBank/DDBJ whole genome shotgun (WGS) entry which is preliminary data.</text>
</comment>
<evidence type="ECO:0000256" key="1">
    <source>
        <dbReference type="SAM" id="MobiDB-lite"/>
    </source>
</evidence>
<dbReference type="EMBL" id="BMAW01015401">
    <property type="protein sequence ID" value="GFT43417.1"/>
    <property type="molecule type" value="Genomic_DNA"/>
</dbReference>